<gene>
    <name evidence="2" type="ORF">LTR97_007042</name>
</gene>
<dbReference type="Gene3D" id="1.20.1440.110">
    <property type="entry name" value="acylaminoacyl peptidase"/>
    <property type="match status" value="1"/>
</dbReference>
<dbReference type="PANTHER" id="PTHR22946">
    <property type="entry name" value="DIENELACTONE HYDROLASE DOMAIN-CONTAINING PROTEIN-RELATED"/>
    <property type="match status" value="1"/>
</dbReference>
<dbReference type="InterPro" id="IPR001375">
    <property type="entry name" value="Peptidase_S9_cat"/>
</dbReference>
<dbReference type="Gene3D" id="3.40.50.1820">
    <property type="entry name" value="alpha/beta hydrolase"/>
    <property type="match status" value="1"/>
</dbReference>
<protein>
    <recommendedName>
        <fullName evidence="1">Peptidase S9 prolyl oligopeptidase catalytic domain-containing protein</fullName>
    </recommendedName>
</protein>
<dbReference type="SUPFAM" id="SSF53474">
    <property type="entry name" value="alpha/beta-Hydrolases"/>
    <property type="match status" value="1"/>
</dbReference>
<dbReference type="Proteomes" id="UP001310594">
    <property type="component" value="Unassembled WGS sequence"/>
</dbReference>
<dbReference type="InterPro" id="IPR050261">
    <property type="entry name" value="FrsA_esterase"/>
</dbReference>
<dbReference type="EMBL" id="JAVRQU010000010">
    <property type="protein sequence ID" value="KAK5698082.1"/>
    <property type="molecule type" value="Genomic_DNA"/>
</dbReference>
<reference evidence="2" key="1">
    <citation type="submission" date="2023-08" db="EMBL/GenBank/DDBJ databases">
        <title>Black Yeasts Isolated from many extreme environments.</title>
        <authorList>
            <person name="Coleine C."/>
            <person name="Stajich J.E."/>
            <person name="Selbmann L."/>
        </authorList>
    </citation>
    <scope>NUCLEOTIDE SEQUENCE</scope>
    <source>
        <strain evidence="2">CCFEE 5810</strain>
    </source>
</reference>
<sequence length="458" mass="50439">MTGLTLAATATTSWPPYSPTSAPMFQLSSDSQIAFYLAETIGLSNWGGANTGEVLRIATRVVPNDFESVYEAYYYMAEQLFSVAESVDTTKDPVSAREAYYHAATYYRGADFFLHGNQSDPRLDSLWDQQLDSFNKANALLDIPGERFTVKAHSETVGDYEAIGIFYAAYPDNCRGPRPTIMVGGGYDSSQEESYHSTCAQLLSRGVNCVTYEGPGQPTVRRSQNIGFIADWWSAATPVVDYLSTRHDVDMSKLALNGLSFGGILAPIAASRDSRYSAVIAIDGFHSAQDAFGEQFPAELIRLFNTNASAFDDAMNSIVANSTYPSSLRWVIGYGLWAFDTKSPFDWFTRLGEITMSPEVVRDLHMPIFVAKGQDDLSTLDQPEIAYKMLTTGRDNGEALTHWHEFNTSTGAGEHCSLGAESQLWQVTMKWLSDVWGGLSYADDKPTYHGEGGTEGRE</sequence>
<organism evidence="2 3">
    <name type="scientific">Elasticomyces elasticus</name>
    <dbReference type="NCBI Taxonomy" id="574655"/>
    <lineage>
        <taxon>Eukaryota</taxon>
        <taxon>Fungi</taxon>
        <taxon>Dikarya</taxon>
        <taxon>Ascomycota</taxon>
        <taxon>Pezizomycotina</taxon>
        <taxon>Dothideomycetes</taxon>
        <taxon>Dothideomycetidae</taxon>
        <taxon>Mycosphaerellales</taxon>
        <taxon>Teratosphaeriaceae</taxon>
        <taxon>Elasticomyces</taxon>
    </lineage>
</organism>
<proteinExistence type="predicted"/>
<dbReference type="AlphaFoldDB" id="A0AAN7W1P0"/>
<comment type="caution">
    <text evidence="2">The sequence shown here is derived from an EMBL/GenBank/DDBJ whole genome shotgun (WGS) entry which is preliminary data.</text>
</comment>
<feature type="domain" description="Peptidase S9 prolyl oligopeptidase catalytic" evidence="1">
    <location>
        <begin position="239"/>
        <end position="294"/>
    </location>
</feature>
<accession>A0AAN7W1P0</accession>
<evidence type="ECO:0000313" key="3">
    <source>
        <dbReference type="Proteomes" id="UP001310594"/>
    </source>
</evidence>
<dbReference type="InterPro" id="IPR029058">
    <property type="entry name" value="AB_hydrolase_fold"/>
</dbReference>
<dbReference type="GO" id="GO:0008236">
    <property type="term" value="F:serine-type peptidase activity"/>
    <property type="evidence" value="ECO:0007669"/>
    <property type="project" value="InterPro"/>
</dbReference>
<evidence type="ECO:0000313" key="2">
    <source>
        <dbReference type="EMBL" id="KAK5698082.1"/>
    </source>
</evidence>
<dbReference type="PANTHER" id="PTHR22946:SF12">
    <property type="entry name" value="CONIDIAL PIGMENT BIOSYNTHESIS PROTEIN AYG1 (AFU_ORTHOLOGUE AFUA_2G17550)"/>
    <property type="match status" value="1"/>
</dbReference>
<evidence type="ECO:0000259" key="1">
    <source>
        <dbReference type="Pfam" id="PF00326"/>
    </source>
</evidence>
<dbReference type="GO" id="GO:0006508">
    <property type="term" value="P:proteolysis"/>
    <property type="evidence" value="ECO:0007669"/>
    <property type="project" value="InterPro"/>
</dbReference>
<name>A0AAN7W1P0_9PEZI</name>
<dbReference type="Pfam" id="PF00326">
    <property type="entry name" value="Peptidase_S9"/>
    <property type="match status" value="1"/>
</dbReference>